<dbReference type="KEGG" id="ksc:CD178_03374"/>
<dbReference type="Proteomes" id="UP000264120">
    <property type="component" value="Plasmid unnamed3"/>
</dbReference>
<keyword evidence="1" id="KW-0614">Plasmid</keyword>
<sequence>MMKGRTKPCASVRRDRRYRVATCFCGRPEPWAQLSFCGQTLGLLPDHETAWRCADLHRQWIRMERPASEWLALVFDAQVLLRRRLEGEGWLGPSRHCPPQALAA</sequence>
<geneLocation type="plasmid" evidence="1 2">
    <name>unnamed3</name>
</geneLocation>
<dbReference type="AlphaFoldDB" id="A0A347WGX5"/>
<dbReference type="RefSeq" id="WP_039998211.1">
    <property type="nucleotide sequence ID" value="NZ_CP023039.1"/>
</dbReference>
<dbReference type="EMBL" id="CP023039">
    <property type="protein sequence ID" value="AXY24118.1"/>
    <property type="molecule type" value="Genomic_DNA"/>
</dbReference>
<organism evidence="1 2">
    <name type="scientific">Komagataeibacter saccharivorans</name>
    <dbReference type="NCBI Taxonomy" id="265959"/>
    <lineage>
        <taxon>Bacteria</taxon>
        <taxon>Pseudomonadati</taxon>
        <taxon>Pseudomonadota</taxon>
        <taxon>Alphaproteobacteria</taxon>
        <taxon>Acetobacterales</taxon>
        <taxon>Acetobacteraceae</taxon>
        <taxon>Komagataeibacter</taxon>
    </lineage>
</organism>
<protein>
    <submittedName>
        <fullName evidence="1">Uncharacterized protein</fullName>
    </submittedName>
</protein>
<gene>
    <name evidence="1" type="ORF">CD178_03374</name>
</gene>
<evidence type="ECO:0000313" key="1">
    <source>
        <dbReference type="EMBL" id="AXY24118.1"/>
    </source>
</evidence>
<keyword evidence="2" id="KW-1185">Reference proteome</keyword>
<proteinExistence type="predicted"/>
<dbReference type="OrthoDB" id="7288253at2"/>
<accession>A0A347WGX5</accession>
<name>A0A347WGX5_9PROT</name>
<evidence type="ECO:0000313" key="2">
    <source>
        <dbReference type="Proteomes" id="UP000264120"/>
    </source>
</evidence>
<reference evidence="1 2" key="1">
    <citation type="submission" date="2017-08" db="EMBL/GenBank/DDBJ databases">
        <title>Complete genome sequence of Gluconacetobacter saccharivorans CV1 isolated from Fermented Vinegar.</title>
        <authorList>
            <person name="Kim S.-Y."/>
        </authorList>
    </citation>
    <scope>NUCLEOTIDE SEQUENCE [LARGE SCALE GENOMIC DNA]</scope>
    <source>
        <strain evidence="1 2">CV1</strain>
        <plasmid evidence="1 2">unnamed3</plasmid>
    </source>
</reference>